<evidence type="ECO:0000313" key="5">
    <source>
        <dbReference type="Proteomes" id="UP000601768"/>
    </source>
</evidence>
<dbReference type="PROSITE" id="PS50045">
    <property type="entry name" value="SIGMA54_INTERACT_4"/>
    <property type="match status" value="1"/>
</dbReference>
<dbReference type="PROSITE" id="PS00675">
    <property type="entry name" value="SIGMA54_INTERACT_1"/>
    <property type="match status" value="1"/>
</dbReference>
<dbReference type="InterPro" id="IPR027417">
    <property type="entry name" value="P-loop_NTPase"/>
</dbReference>
<dbReference type="InterPro" id="IPR003593">
    <property type="entry name" value="AAA+_ATPase"/>
</dbReference>
<dbReference type="SUPFAM" id="SSF52540">
    <property type="entry name" value="P-loop containing nucleoside triphosphate hydrolases"/>
    <property type="match status" value="1"/>
</dbReference>
<name>A0A8J6IV79_9ALTE</name>
<dbReference type="Gene3D" id="3.40.50.300">
    <property type="entry name" value="P-loop containing nucleotide triphosphate hydrolases"/>
    <property type="match status" value="1"/>
</dbReference>
<dbReference type="Proteomes" id="UP000601768">
    <property type="component" value="Unassembled WGS sequence"/>
</dbReference>
<reference evidence="4" key="2">
    <citation type="submission" date="2020-08" db="EMBL/GenBank/DDBJ databases">
        <authorList>
            <person name="Lai Q."/>
        </authorList>
    </citation>
    <scope>NUCLEOTIDE SEQUENCE</scope>
    <source>
        <strain evidence="4">S27-2</strain>
    </source>
</reference>
<dbReference type="AlphaFoldDB" id="A0A8J6IV79"/>
<keyword evidence="2" id="KW-0067">ATP-binding</keyword>
<dbReference type="InterPro" id="IPR025943">
    <property type="entry name" value="Sigma_54_int_dom_ATP-bd_2"/>
</dbReference>
<comment type="caution">
    <text evidence="4">The sequence shown here is derived from an EMBL/GenBank/DDBJ whole genome shotgun (WGS) entry which is preliminary data.</text>
</comment>
<keyword evidence="1" id="KW-0547">Nucleotide-binding</keyword>
<dbReference type="FunFam" id="3.40.50.300:FF:000006">
    <property type="entry name" value="DNA-binding transcriptional regulator NtrC"/>
    <property type="match status" value="1"/>
</dbReference>
<dbReference type="GO" id="GO:0005524">
    <property type="term" value="F:ATP binding"/>
    <property type="evidence" value="ECO:0007669"/>
    <property type="project" value="UniProtKB-KW"/>
</dbReference>
<feature type="domain" description="Sigma-54 factor interaction" evidence="3">
    <location>
        <begin position="178"/>
        <end position="411"/>
    </location>
</feature>
<dbReference type="Gene3D" id="3.40.50.10770">
    <property type="entry name" value="Hypothetical protein VC1899 like domain (Restriction endonuclease-like)"/>
    <property type="match status" value="1"/>
</dbReference>
<dbReference type="Pfam" id="PF00158">
    <property type="entry name" value="Sigma54_activat"/>
    <property type="match status" value="1"/>
</dbReference>
<dbReference type="InterPro" id="IPR025662">
    <property type="entry name" value="Sigma_54_int_dom_ATP-bd_1"/>
</dbReference>
<organism evidence="4 5">
    <name type="scientific">Neptunicella marina</name>
    <dbReference type="NCBI Taxonomy" id="2125989"/>
    <lineage>
        <taxon>Bacteria</taxon>
        <taxon>Pseudomonadati</taxon>
        <taxon>Pseudomonadota</taxon>
        <taxon>Gammaproteobacteria</taxon>
        <taxon>Alteromonadales</taxon>
        <taxon>Alteromonadaceae</taxon>
        <taxon>Neptunicella</taxon>
    </lineage>
</organism>
<dbReference type="CDD" id="cd00009">
    <property type="entry name" value="AAA"/>
    <property type="match status" value="1"/>
</dbReference>
<dbReference type="Pfam" id="PF25601">
    <property type="entry name" value="AAA_lid_14"/>
    <property type="match status" value="1"/>
</dbReference>
<dbReference type="SMART" id="SM00382">
    <property type="entry name" value="AAA"/>
    <property type="match status" value="1"/>
</dbReference>
<accession>A0A8J6IV79</accession>
<proteinExistence type="predicted"/>
<evidence type="ECO:0000256" key="2">
    <source>
        <dbReference type="ARBA" id="ARBA00022840"/>
    </source>
</evidence>
<dbReference type="Gene3D" id="1.10.8.60">
    <property type="match status" value="1"/>
</dbReference>
<dbReference type="InterPro" id="IPR058031">
    <property type="entry name" value="AAA_lid_NorR"/>
</dbReference>
<dbReference type="PROSITE" id="PS00676">
    <property type="entry name" value="SIGMA54_INTERACT_2"/>
    <property type="match status" value="1"/>
</dbReference>
<sequence length="503" mass="55859">MNTLFTWLGKTDLDNMQRDENAAISSIAKGHPQPFDRIVILANAWDESWHRYESWLSKRMGIISRPYNDIKIHRANIVSPIDYTSIAKEAQKWISKLSAESESLYINLSSGTPAMAAMSIIVGKAKPNTFFYQSNPSGQIQLDTIPFDFKAEMDASAARTIASKAAGLPDKHIAFEKIVANSPAMKEQVRKAQKLAPLELPVLVFGETGTGKEVISTAIHKASARASKNLVAVNCGALPENLVDSILFGHIKGAFTGAIKDQKGLFEQADGGTLFLDEVGELTLDAQVKLLRALQQREIKRVGDDKPITVDVRIIAATHRNLLEMVDAGTFREDLFYRLALGVIEMPALRNRLEDIEPLVLDLAQEINAAAASYSNYKSKNISQNAIKFICEQPWLGNVRELWNTLNRAFFLSDSLEVTDKEIDNAMIKRNTTTKTEEVILAHGQQVDIKQLTDNYHKNYISAALKASGYVKKTAANMLGLGNHQNLSNWMERLGMEMPKKAD</sequence>
<evidence type="ECO:0000259" key="3">
    <source>
        <dbReference type="PROSITE" id="PS50045"/>
    </source>
</evidence>
<dbReference type="InterPro" id="IPR002078">
    <property type="entry name" value="Sigma_54_int"/>
</dbReference>
<dbReference type="PANTHER" id="PTHR32071">
    <property type="entry name" value="TRANSCRIPTIONAL REGULATORY PROTEIN"/>
    <property type="match status" value="1"/>
</dbReference>
<evidence type="ECO:0000313" key="4">
    <source>
        <dbReference type="EMBL" id="MBC3766392.1"/>
    </source>
</evidence>
<protein>
    <submittedName>
        <fullName evidence="4">Sigma-54-dependent Fis family transcriptional regulator</fullName>
    </submittedName>
</protein>
<evidence type="ECO:0000256" key="1">
    <source>
        <dbReference type="ARBA" id="ARBA00022741"/>
    </source>
</evidence>
<gene>
    <name evidence="4" type="ORF">H8B19_10910</name>
</gene>
<reference evidence="4" key="1">
    <citation type="journal article" date="2018" name="Int. J. Syst. Evol. Microbiol.">
        <title>Neptunicella marina gen. nov., sp. nov., isolated from surface seawater.</title>
        <authorList>
            <person name="Liu X."/>
            <person name="Lai Q."/>
            <person name="Du Y."/>
            <person name="Zhang X."/>
            <person name="Liu Z."/>
            <person name="Sun F."/>
            <person name="Shao Z."/>
        </authorList>
    </citation>
    <scope>NUCLEOTIDE SEQUENCE</scope>
    <source>
        <strain evidence="4">S27-2</strain>
    </source>
</reference>
<dbReference type="GO" id="GO:0006355">
    <property type="term" value="P:regulation of DNA-templated transcription"/>
    <property type="evidence" value="ECO:0007669"/>
    <property type="project" value="InterPro"/>
</dbReference>
<keyword evidence="5" id="KW-1185">Reference proteome</keyword>
<dbReference type="EMBL" id="JACNEP010000007">
    <property type="protein sequence ID" value="MBC3766392.1"/>
    <property type="molecule type" value="Genomic_DNA"/>
</dbReference>